<protein>
    <submittedName>
        <fullName evidence="3">Uncharacterized protein</fullName>
    </submittedName>
</protein>
<evidence type="ECO:0000313" key="2">
    <source>
        <dbReference type="EMBL" id="CAB4203787.1"/>
    </source>
</evidence>
<dbReference type="EMBL" id="LR797335">
    <property type="protein sequence ID" value="CAB4203787.1"/>
    <property type="molecule type" value="Genomic_DNA"/>
</dbReference>
<sequence>MILALWMKICLAVTLIGSFAGIKYYFPNYKDDNIIEEKLEELIKDQTGLDIDVTPLSAE</sequence>
<accession>A0A6J5SN67</accession>
<dbReference type="EMBL" id="LR797063">
    <property type="protein sequence ID" value="CAB4184787.1"/>
    <property type="molecule type" value="Genomic_DNA"/>
</dbReference>
<evidence type="ECO:0000313" key="1">
    <source>
        <dbReference type="EMBL" id="CAB4184787.1"/>
    </source>
</evidence>
<dbReference type="EMBL" id="LR797425">
    <property type="protein sequence ID" value="CAB4215562.1"/>
    <property type="molecule type" value="Genomic_DNA"/>
</dbReference>
<reference evidence="3" key="1">
    <citation type="submission" date="2020-05" db="EMBL/GenBank/DDBJ databases">
        <authorList>
            <person name="Chiriac C."/>
            <person name="Salcher M."/>
            <person name="Ghai R."/>
            <person name="Kavagutti S V."/>
        </authorList>
    </citation>
    <scope>NUCLEOTIDE SEQUENCE</scope>
</reference>
<gene>
    <name evidence="1" type="ORF">UFOVP1112_32</name>
    <name evidence="2" type="ORF">UFOVP1385_5</name>
    <name evidence="3" type="ORF">UFOVP1478_37</name>
</gene>
<name>A0A6J5SN67_9CAUD</name>
<proteinExistence type="predicted"/>
<evidence type="ECO:0000313" key="3">
    <source>
        <dbReference type="EMBL" id="CAB4215562.1"/>
    </source>
</evidence>
<organism evidence="3">
    <name type="scientific">uncultured Caudovirales phage</name>
    <dbReference type="NCBI Taxonomy" id="2100421"/>
    <lineage>
        <taxon>Viruses</taxon>
        <taxon>Duplodnaviria</taxon>
        <taxon>Heunggongvirae</taxon>
        <taxon>Uroviricota</taxon>
        <taxon>Caudoviricetes</taxon>
        <taxon>Peduoviridae</taxon>
        <taxon>Maltschvirus</taxon>
        <taxon>Maltschvirus maltsch</taxon>
    </lineage>
</organism>